<evidence type="ECO:0000256" key="4">
    <source>
        <dbReference type="ARBA" id="ARBA00007637"/>
    </source>
</evidence>
<dbReference type="RefSeq" id="WP_005384259.1">
    <property type="nucleotide sequence ID" value="NZ_KB291593.1"/>
</dbReference>
<dbReference type="CDD" id="cd05247">
    <property type="entry name" value="UDP_G4E_1_SDR_e"/>
    <property type="match status" value="1"/>
</dbReference>
<evidence type="ECO:0000256" key="6">
    <source>
        <dbReference type="ARBA" id="ARBA00018569"/>
    </source>
</evidence>
<feature type="domain" description="NAD-dependent epimerase/dehydratase" evidence="12">
    <location>
        <begin position="3"/>
        <end position="251"/>
    </location>
</feature>
<dbReference type="InterPro" id="IPR005886">
    <property type="entry name" value="UDP_G4E"/>
</dbReference>
<accession>A0ABN0IL10</accession>
<dbReference type="EC" id="5.1.3.2" evidence="5 11"/>
<dbReference type="PANTHER" id="PTHR43725:SF53">
    <property type="entry name" value="UDP-ARABINOSE 4-EPIMERASE 1"/>
    <property type="match status" value="1"/>
</dbReference>
<evidence type="ECO:0000259" key="12">
    <source>
        <dbReference type="Pfam" id="PF01370"/>
    </source>
</evidence>
<evidence type="ECO:0000256" key="9">
    <source>
        <dbReference type="ARBA" id="ARBA00023235"/>
    </source>
</evidence>
<protein>
    <recommendedName>
        <fullName evidence="6 11">UDP-glucose 4-epimerase</fullName>
        <ecNumber evidence="5 11">5.1.3.2</ecNumber>
    </recommendedName>
</protein>
<dbReference type="Pfam" id="PF01370">
    <property type="entry name" value="Epimerase"/>
    <property type="match status" value="1"/>
</dbReference>
<comment type="similarity">
    <text evidence="4 11">Belongs to the NAD(P)-dependent epimerase/dehydratase family.</text>
</comment>
<dbReference type="EMBL" id="AMEX01000011">
    <property type="protein sequence ID" value="EKY20120.1"/>
    <property type="molecule type" value="Genomic_DNA"/>
</dbReference>
<keyword evidence="7 11" id="KW-0520">NAD</keyword>
<name>A0ABN0IL10_9FIRM</name>
<keyword evidence="10 11" id="KW-0119">Carbohydrate metabolism</keyword>
<evidence type="ECO:0000256" key="11">
    <source>
        <dbReference type="RuleBase" id="RU366046"/>
    </source>
</evidence>
<dbReference type="PANTHER" id="PTHR43725">
    <property type="entry name" value="UDP-GLUCOSE 4-EPIMERASE"/>
    <property type="match status" value="1"/>
</dbReference>
<evidence type="ECO:0000256" key="5">
    <source>
        <dbReference type="ARBA" id="ARBA00013189"/>
    </source>
</evidence>
<dbReference type="SUPFAM" id="SSF51735">
    <property type="entry name" value="NAD(P)-binding Rossmann-fold domains"/>
    <property type="match status" value="1"/>
</dbReference>
<organism evidence="13 14">
    <name type="scientific">Veillonella atypica KON</name>
    <dbReference type="NCBI Taxonomy" id="1128111"/>
    <lineage>
        <taxon>Bacteria</taxon>
        <taxon>Bacillati</taxon>
        <taxon>Bacillota</taxon>
        <taxon>Negativicutes</taxon>
        <taxon>Veillonellales</taxon>
        <taxon>Veillonellaceae</taxon>
        <taxon>Veillonella</taxon>
    </lineage>
</organism>
<evidence type="ECO:0000256" key="3">
    <source>
        <dbReference type="ARBA" id="ARBA00004947"/>
    </source>
</evidence>
<comment type="caution">
    <text evidence="13">The sequence shown here is derived from an EMBL/GenBank/DDBJ whole genome shotgun (WGS) entry which is preliminary data.</text>
</comment>
<evidence type="ECO:0000256" key="8">
    <source>
        <dbReference type="ARBA" id="ARBA00023144"/>
    </source>
</evidence>
<sequence length="329" mass="35973">MNILVTGGAGYIGSHTVRALIQAGFTPIVVDNFSRGHRSAIPKGVKVIELDIADSKLVNIMKDNNIKGIMHFAAHSQVGESMINPSIYYENNVVGSYRLIESARQAGVQYFVFSSTAAVYGEPEEVPIVETAKLQPTNVYGRTKLMIEEMLHDYSAIYGSTYVALRYFNAAGADESGNIGEDHSPETHLIPLVLEAALKKRPHITVFGTDYDTSDGTCIRDYIHVTDLASAHVLAMNYLINGGGSRAFNLGSGNGFSVKDIIETAKNVTKIDIPVEYGDRRAGDPSTLIASSDCIKNVLGWNPQHSELSHIIGDAWRWHQSHPMGYDDK</sequence>
<dbReference type="Proteomes" id="UP000010412">
    <property type="component" value="Unassembled WGS sequence"/>
</dbReference>
<keyword evidence="9 11" id="KW-0413">Isomerase</keyword>
<keyword evidence="14" id="KW-1185">Reference proteome</keyword>
<dbReference type="InterPro" id="IPR001509">
    <property type="entry name" value="Epimerase_deHydtase"/>
</dbReference>
<evidence type="ECO:0000256" key="2">
    <source>
        <dbReference type="ARBA" id="ARBA00001911"/>
    </source>
</evidence>
<reference evidence="13 14" key="1">
    <citation type="submission" date="2012-05" db="EMBL/GenBank/DDBJ databases">
        <authorList>
            <person name="Weinstock G."/>
            <person name="Sodergren E."/>
            <person name="Lobos E.A."/>
            <person name="Fulton L."/>
            <person name="Fulton R."/>
            <person name="Courtney L."/>
            <person name="Fronick C."/>
            <person name="O'Laughlin M."/>
            <person name="Godfrey J."/>
            <person name="Wilson R.M."/>
            <person name="Miner T."/>
            <person name="Farmer C."/>
            <person name="Delehaunty K."/>
            <person name="Cordes M."/>
            <person name="Minx P."/>
            <person name="Tomlinson C."/>
            <person name="Chen J."/>
            <person name="Wollam A."/>
            <person name="Pepin K.H."/>
            <person name="Bhonagiri V."/>
            <person name="Zhang X."/>
            <person name="Suruliraj S."/>
            <person name="Warren W."/>
            <person name="Mitreva M."/>
            <person name="Mardis E.R."/>
            <person name="Wilson R.K."/>
        </authorList>
    </citation>
    <scope>NUCLEOTIDE SEQUENCE [LARGE SCALE GENOMIC DNA]</scope>
    <source>
        <strain evidence="13 14">KON</strain>
    </source>
</reference>
<dbReference type="Gene3D" id="3.90.25.10">
    <property type="entry name" value="UDP-galactose 4-epimerase, domain 1"/>
    <property type="match status" value="1"/>
</dbReference>
<proteinExistence type="inferred from homology"/>
<evidence type="ECO:0000313" key="13">
    <source>
        <dbReference type="EMBL" id="EKY20120.1"/>
    </source>
</evidence>
<comment type="subunit">
    <text evidence="11">Homodimer.</text>
</comment>
<dbReference type="Gene3D" id="3.40.50.720">
    <property type="entry name" value="NAD(P)-binding Rossmann-like Domain"/>
    <property type="match status" value="1"/>
</dbReference>
<keyword evidence="8" id="KW-0299">Galactose metabolism</keyword>
<evidence type="ECO:0000256" key="7">
    <source>
        <dbReference type="ARBA" id="ARBA00023027"/>
    </source>
</evidence>
<evidence type="ECO:0000256" key="10">
    <source>
        <dbReference type="ARBA" id="ARBA00023277"/>
    </source>
</evidence>
<dbReference type="NCBIfam" id="TIGR01179">
    <property type="entry name" value="galE"/>
    <property type="match status" value="1"/>
</dbReference>
<gene>
    <name evidence="13" type="ORF">HMPREF0870_00918</name>
</gene>
<dbReference type="InterPro" id="IPR036291">
    <property type="entry name" value="NAD(P)-bd_dom_sf"/>
</dbReference>
<comment type="pathway">
    <text evidence="3 11">Carbohydrate metabolism; galactose metabolism.</text>
</comment>
<comment type="cofactor">
    <cofactor evidence="2 11">
        <name>NAD(+)</name>
        <dbReference type="ChEBI" id="CHEBI:57540"/>
    </cofactor>
</comment>
<comment type="catalytic activity">
    <reaction evidence="1 11">
        <text>UDP-alpha-D-glucose = UDP-alpha-D-galactose</text>
        <dbReference type="Rhea" id="RHEA:22168"/>
        <dbReference type="ChEBI" id="CHEBI:58885"/>
        <dbReference type="ChEBI" id="CHEBI:66914"/>
        <dbReference type="EC" id="5.1.3.2"/>
    </reaction>
</comment>
<evidence type="ECO:0000313" key="14">
    <source>
        <dbReference type="Proteomes" id="UP000010412"/>
    </source>
</evidence>
<evidence type="ECO:0000256" key="1">
    <source>
        <dbReference type="ARBA" id="ARBA00000083"/>
    </source>
</evidence>